<evidence type="ECO:0000256" key="1">
    <source>
        <dbReference type="ARBA" id="ARBA00006484"/>
    </source>
</evidence>
<proteinExistence type="inferred from homology"/>
<evidence type="ECO:0000313" key="3">
    <source>
        <dbReference type="EMBL" id="RFM31306.1"/>
    </source>
</evidence>
<dbReference type="PRINTS" id="PR00081">
    <property type="entry name" value="GDHRDH"/>
</dbReference>
<dbReference type="OrthoDB" id="9804774at2"/>
<dbReference type="CDD" id="cd05233">
    <property type="entry name" value="SDR_c"/>
    <property type="match status" value="1"/>
</dbReference>
<protein>
    <submittedName>
        <fullName evidence="3">SDR family NAD(P)-dependent oxidoreductase</fullName>
    </submittedName>
</protein>
<dbReference type="Proteomes" id="UP000261174">
    <property type="component" value="Unassembled WGS sequence"/>
</dbReference>
<comment type="caution">
    <text evidence="3">The sequence shown here is derived from an EMBL/GenBank/DDBJ whole genome shotgun (WGS) entry which is preliminary data.</text>
</comment>
<name>A0A3E1NTQ1_9BACT</name>
<reference evidence="3 4" key="1">
    <citation type="submission" date="2018-08" db="EMBL/GenBank/DDBJ databases">
        <title>Chitinophaga sp. K20C18050901, a novel bacterium isolated from forest soil.</title>
        <authorList>
            <person name="Wang C."/>
        </authorList>
    </citation>
    <scope>NUCLEOTIDE SEQUENCE [LARGE SCALE GENOMIC DNA]</scope>
    <source>
        <strain evidence="3 4">K20C18050901</strain>
    </source>
</reference>
<dbReference type="EMBL" id="QTJV01000015">
    <property type="protein sequence ID" value="RFM31306.1"/>
    <property type="molecule type" value="Genomic_DNA"/>
</dbReference>
<dbReference type="InterPro" id="IPR036291">
    <property type="entry name" value="NAD(P)-bd_dom_sf"/>
</dbReference>
<dbReference type="Pfam" id="PF00106">
    <property type="entry name" value="adh_short"/>
    <property type="match status" value="1"/>
</dbReference>
<accession>A0A3E1NTQ1</accession>
<evidence type="ECO:0000313" key="4">
    <source>
        <dbReference type="Proteomes" id="UP000261174"/>
    </source>
</evidence>
<dbReference type="AlphaFoldDB" id="A0A3E1NTQ1"/>
<dbReference type="SUPFAM" id="SSF51735">
    <property type="entry name" value="NAD(P)-binding Rossmann-fold domains"/>
    <property type="match status" value="1"/>
</dbReference>
<evidence type="ECO:0000256" key="2">
    <source>
        <dbReference type="RuleBase" id="RU000363"/>
    </source>
</evidence>
<dbReference type="PANTHER" id="PTHR42879">
    <property type="entry name" value="3-OXOACYL-(ACYL-CARRIER-PROTEIN) REDUCTASE"/>
    <property type="match status" value="1"/>
</dbReference>
<dbReference type="Gene3D" id="3.40.50.720">
    <property type="entry name" value="NAD(P)-binding Rossmann-like Domain"/>
    <property type="match status" value="1"/>
</dbReference>
<sequence>MNLNLKDKTALVSGSTTGIGYAIAKSLAAEGAKVIVNGRTSERVTTAVEKIKSETGNPNIFEAIADLGSPEGVELIVSQYPTVNILVNNLGIGQPKAFKDIPDQEWLDTYSVNVLSGVRLSRAYFENMLKENWGRIIFISSESAVQIPAEMIQYGVSKTAQLALSRGLAEMTQGTAVTVNTILPGPTSTEAITNFLQVTAEQQGLSETEMEKVFFTNMRGTSILKRFIKPEEIASLVTYLASPLSAAINGAALRADGGVIKSAF</sequence>
<gene>
    <name evidence="3" type="ORF">DXN04_29720</name>
</gene>
<dbReference type="InterPro" id="IPR050259">
    <property type="entry name" value="SDR"/>
</dbReference>
<organism evidence="3 4">
    <name type="scientific">Chitinophaga silvisoli</name>
    <dbReference type="NCBI Taxonomy" id="2291814"/>
    <lineage>
        <taxon>Bacteria</taxon>
        <taxon>Pseudomonadati</taxon>
        <taxon>Bacteroidota</taxon>
        <taxon>Chitinophagia</taxon>
        <taxon>Chitinophagales</taxon>
        <taxon>Chitinophagaceae</taxon>
        <taxon>Chitinophaga</taxon>
    </lineage>
</organism>
<dbReference type="RefSeq" id="WP_116857053.1">
    <property type="nucleotide sequence ID" value="NZ_QTJV01000015.1"/>
</dbReference>
<comment type="similarity">
    <text evidence="1 2">Belongs to the short-chain dehydrogenases/reductases (SDR) family.</text>
</comment>
<dbReference type="InterPro" id="IPR002347">
    <property type="entry name" value="SDR_fam"/>
</dbReference>
<keyword evidence="4" id="KW-1185">Reference proteome</keyword>
<dbReference type="PRINTS" id="PR00080">
    <property type="entry name" value="SDRFAMILY"/>
</dbReference>